<dbReference type="RefSeq" id="WP_188585577.1">
    <property type="nucleotide sequence ID" value="NZ_BMGC01000005.1"/>
</dbReference>
<sequence length="142" mass="14958">MSALIWVIAALLLVGAEALSGELVLLMLAGGAASAAVVDAIADTPAWAEGVVFAVVSIMLLGTVRPVVRRHLRRGPTVSMNVQALEGKSATVVSTVDDQDGQVRIDGDLWTARPLNQHDVYETGEKVTVMRIDGATALVWRG</sequence>
<accession>A0A916WQC7</accession>
<dbReference type="InterPro" id="IPR052165">
    <property type="entry name" value="Membrane_assoc_protease"/>
</dbReference>
<reference evidence="7" key="2">
    <citation type="submission" date="2020-09" db="EMBL/GenBank/DDBJ databases">
        <authorList>
            <person name="Sun Q."/>
            <person name="Zhou Y."/>
        </authorList>
    </citation>
    <scope>NUCLEOTIDE SEQUENCE</scope>
    <source>
        <strain evidence="7">CGMCC 1.12827</strain>
    </source>
</reference>
<evidence type="ECO:0000256" key="4">
    <source>
        <dbReference type="ARBA" id="ARBA00023136"/>
    </source>
</evidence>
<organism evidence="7 8">
    <name type="scientific">Gordonia jinhuaensis</name>
    <dbReference type="NCBI Taxonomy" id="1517702"/>
    <lineage>
        <taxon>Bacteria</taxon>
        <taxon>Bacillati</taxon>
        <taxon>Actinomycetota</taxon>
        <taxon>Actinomycetes</taxon>
        <taxon>Mycobacteriales</taxon>
        <taxon>Gordoniaceae</taxon>
        <taxon>Gordonia</taxon>
    </lineage>
</organism>
<evidence type="ECO:0000313" key="8">
    <source>
        <dbReference type="Proteomes" id="UP000621454"/>
    </source>
</evidence>
<dbReference type="PANTHER" id="PTHR33507">
    <property type="entry name" value="INNER MEMBRANE PROTEIN YBBJ"/>
    <property type="match status" value="1"/>
</dbReference>
<evidence type="ECO:0000256" key="3">
    <source>
        <dbReference type="ARBA" id="ARBA00022989"/>
    </source>
</evidence>
<feature type="transmembrane region" description="Helical" evidence="5">
    <location>
        <begin position="44"/>
        <end position="64"/>
    </location>
</feature>
<dbReference type="Gene3D" id="2.40.50.140">
    <property type="entry name" value="Nucleic acid-binding proteins"/>
    <property type="match status" value="1"/>
</dbReference>
<keyword evidence="8" id="KW-1185">Reference proteome</keyword>
<comment type="subcellular location">
    <subcellularLocation>
        <location evidence="1">Membrane</location>
        <topology evidence="1">Multi-pass membrane protein</topology>
    </subcellularLocation>
</comment>
<dbReference type="InterPro" id="IPR002810">
    <property type="entry name" value="NfeD-like_C"/>
</dbReference>
<protein>
    <recommendedName>
        <fullName evidence="6">NfeD-like C-terminal domain-containing protein</fullName>
    </recommendedName>
</protein>
<evidence type="ECO:0000313" key="7">
    <source>
        <dbReference type="EMBL" id="GGB24557.1"/>
    </source>
</evidence>
<name>A0A916WQC7_9ACTN</name>
<gene>
    <name evidence="7" type="ORF">GCM10011489_10980</name>
</gene>
<evidence type="ECO:0000256" key="1">
    <source>
        <dbReference type="ARBA" id="ARBA00004141"/>
    </source>
</evidence>
<dbReference type="AlphaFoldDB" id="A0A916WQC7"/>
<dbReference type="InterPro" id="IPR012340">
    <property type="entry name" value="NA-bd_OB-fold"/>
</dbReference>
<reference evidence="7" key="1">
    <citation type="journal article" date="2014" name="Int. J. Syst. Evol. Microbiol.">
        <title>Complete genome sequence of Corynebacterium casei LMG S-19264T (=DSM 44701T), isolated from a smear-ripened cheese.</title>
        <authorList>
            <consortium name="US DOE Joint Genome Institute (JGI-PGF)"/>
            <person name="Walter F."/>
            <person name="Albersmeier A."/>
            <person name="Kalinowski J."/>
            <person name="Ruckert C."/>
        </authorList>
    </citation>
    <scope>NUCLEOTIDE SEQUENCE</scope>
    <source>
        <strain evidence="7">CGMCC 1.12827</strain>
    </source>
</reference>
<comment type="caution">
    <text evidence="7">The sequence shown here is derived from an EMBL/GenBank/DDBJ whole genome shotgun (WGS) entry which is preliminary data.</text>
</comment>
<feature type="domain" description="NfeD-like C-terminal" evidence="6">
    <location>
        <begin position="83"/>
        <end position="141"/>
    </location>
</feature>
<dbReference type="Proteomes" id="UP000621454">
    <property type="component" value="Unassembled WGS sequence"/>
</dbReference>
<keyword evidence="2 5" id="KW-0812">Transmembrane</keyword>
<evidence type="ECO:0000256" key="2">
    <source>
        <dbReference type="ARBA" id="ARBA00022692"/>
    </source>
</evidence>
<keyword evidence="3 5" id="KW-1133">Transmembrane helix</keyword>
<proteinExistence type="predicted"/>
<dbReference type="Pfam" id="PF01957">
    <property type="entry name" value="NfeD"/>
    <property type="match status" value="1"/>
</dbReference>
<dbReference type="GO" id="GO:0005886">
    <property type="term" value="C:plasma membrane"/>
    <property type="evidence" value="ECO:0007669"/>
    <property type="project" value="TreeGrafter"/>
</dbReference>
<dbReference type="EMBL" id="BMGC01000005">
    <property type="protein sequence ID" value="GGB24557.1"/>
    <property type="molecule type" value="Genomic_DNA"/>
</dbReference>
<dbReference type="PANTHER" id="PTHR33507:SF3">
    <property type="entry name" value="INNER MEMBRANE PROTEIN YBBJ"/>
    <property type="match status" value="1"/>
</dbReference>
<evidence type="ECO:0000259" key="6">
    <source>
        <dbReference type="Pfam" id="PF01957"/>
    </source>
</evidence>
<evidence type="ECO:0000256" key="5">
    <source>
        <dbReference type="SAM" id="Phobius"/>
    </source>
</evidence>
<keyword evidence="4 5" id="KW-0472">Membrane</keyword>
<dbReference type="SUPFAM" id="SSF141322">
    <property type="entry name" value="NfeD domain-like"/>
    <property type="match status" value="1"/>
</dbReference>